<accession>A0A1C4UM98</accession>
<dbReference type="AlphaFoldDB" id="A0A1C4UM98"/>
<evidence type="ECO:0000313" key="6">
    <source>
        <dbReference type="Proteomes" id="UP000249419"/>
    </source>
</evidence>
<reference evidence="1 5" key="3">
    <citation type="submission" date="2018-03" db="EMBL/GenBank/DDBJ databases">
        <title>Genomic framework for the identification of Micromonospora saelicesensis and Micromonospora noduli.</title>
        <authorList>
            <person name="Riesco R."/>
            <person name="Trujillo M.E."/>
        </authorList>
    </citation>
    <scope>NUCLEOTIDE SEQUENCE [LARGE SCALE GENOMIC DNA]</scope>
    <source>
        <strain evidence="1 5">GAR05</strain>
    </source>
</reference>
<dbReference type="Gene3D" id="1.10.287.1060">
    <property type="entry name" value="ESAT-6-like"/>
    <property type="match status" value="1"/>
</dbReference>
<evidence type="ECO:0000313" key="5">
    <source>
        <dbReference type="Proteomes" id="UP000249334"/>
    </source>
</evidence>
<sequence length="136" mass="15036">MSLTVVNQNDGDVAMAGRTEVDLLSLEDFHEHLASRLSQAESVLRKLNTEMQCRPPALGSFFDATDKARRYSEVHQSYVDQAERIRQAVLAAQQATSTILSNYRTAEARNAANADDVTAALNPVDRAFQPKEDGRV</sequence>
<dbReference type="EMBL" id="PYAG01000033">
    <property type="protein sequence ID" value="RAO29827.1"/>
    <property type="molecule type" value="Genomic_DNA"/>
</dbReference>
<dbReference type="Proteomes" id="UP000249334">
    <property type="component" value="Unassembled WGS sequence"/>
</dbReference>
<evidence type="ECO:0000313" key="1">
    <source>
        <dbReference type="EMBL" id="RAO03958.1"/>
    </source>
</evidence>
<dbReference type="STRING" id="285676.GA0070561_1185"/>
<reference evidence="3 4" key="1">
    <citation type="submission" date="2016-06" db="EMBL/GenBank/DDBJ databases">
        <authorList>
            <person name="Kjaerup R.B."/>
            <person name="Dalgaard T.S."/>
            <person name="Juul-Madsen H.R."/>
        </authorList>
    </citation>
    <scope>NUCLEOTIDE SEQUENCE [LARGE SCALE GENOMIC DNA]</scope>
    <source>
        <strain evidence="3 4">DSM 44871</strain>
    </source>
</reference>
<organism evidence="3 4">
    <name type="scientific">Micromonospora saelicesensis</name>
    <dbReference type="NCBI Taxonomy" id="285676"/>
    <lineage>
        <taxon>Bacteria</taxon>
        <taxon>Bacillati</taxon>
        <taxon>Actinomycetota</taxon>
        <taxon>Actinomycetes</taxon>
        <taxon>Micromonosporales</taxon>
        <taxon>Micromonosporaceae</taxon>
        <taxon>Micromonospora</taxon>
    </lineage>
</organism>
<dbReference type="Proteomes" id="UP000198864">
    <property type="component" value="Unassembled WGS sequence"/>
</dbReference>
<keyword evidence="5" id="KW-1185">Reference proteome</keyword>
<reference evidence="2 6" key="2">
    <citation type="submission" date="2018-03" db="EMBL/GenBank/DDBJ databases">
        <title>Defining the species Micromonospora saelicesensis and Micromonospora noduli under the framework of genomics.</title>
        <authorList>
            <person name="Riesco R."/>
            <person name="Trujillo M.E."/>
        </authorList>
    </citation>
    <scope>NUCLEOTIDE SEQUENCE [LARGE SCALE GENOMIC DNA]</scope>
    <source>
        <strain evidence="2 6">PSN13</strain>
    </source>
</reference>
<proteinExistence type="predicted"/>
<dbReference type="EMBL" id="FMCR01000001">
    <property type="protein sequence ID" value="SCE72816.1"/>
    <property type="molecule type" value="Genomic_DNA"/>
</dbReference>
<evidence type="ECO:0000313" key="4">
    <source>
        <dbReference type="Proteomes" id="UP000198864"/>
    </source>
</evidence>
<evidence type="ECO:0008006" key="7">
    <source>
        <dbReference type="Google" id="ProtNLM"/>
    </source>
</evidence>
<name>A0A1C4UM98_9ACTN</name>
<evidence type="ECO:0000313" key="2">
    <source>
        <dbReference type="EMBL" id="RAO29827.1"/>
    </source>
</evidence>
<evidence type="ECO:0000313" key="3">
    <source>
        <dbReference type="EMBL" id="SCE72816.1"/>
    </source>
</evidence>
<dbReference type="EMBL" id="PXXW01000008">
    <property type="protein sequence ID" value="RAO03958.1"/>
    <property type="molecule type" value="Genomic_DNA"/>
</dbReference>
<dbReference type="Proteomes" id="UP000249419">
    <property type="component" value="Unassembled WGS sequence"/>
</dbReference>
<dbReference type="RefSeq" id="WP_225855044.1">
    <property type="nucleotide sequence ID" value="NZ_CP192017.1"/>
</dbReference>
<protein>
    <recommendedName>
        <fullName evidence="7">Excreted virulence factor EspC, type VII ESX diderm</fullName>
    </recommendedName>
</protein>
<gene>
    <name evidence="3" type="ORF">GA0070561_1185</name>
    <name evidence="1" type="ORF">GAR05_00940</name>
    <name evidence="2" type="ORF">PSN13_05026</name>
</gene>